<feature type="compositionally biased region" description="Polar residues" evidence="18">
    <location>
        <begin position="785"/>
        <end position="807"/>
    </location>
</feature>
<dbReference type="KEGG" id="soy:115880694"/>
<dbReference type="EC" id="2.1.1.359" evidence="3"/>
<dbReference type="InterPro" id="IPR044437">
    <property type="entry name" value="SETD2/Set2_SET"/>
</dbReference>
<evidence type="ECO:0000256" key="17">
    <source>
        <dbReference type="SAM" id="Coils"/>
    </source>
</evidence>
<evidence type="ECO:0000256" key="15">
    <source>
        <dbReference type="ARBA" id="ARBA00023163"/>
    </source>
</evidence>
<feature type="compositionally biased region" description="Basic residues" evidence="18">
    <location>
        <begin position="764"/>
        <end position="778"/>
    </location>
</feature>
<dbReference type="GO" id="GO:0140955">
    <property type="term" value="F:histone H3K36 trimethyltransferase activity"/>
    <property type="evidence" value="ECO:0007669"/>
    <property type="project" value="UniProtKB-EC"/>
</dbReference>
<evidence type="ECO:0000256" key="9">
    <source>
        <dbReference type="ARBA" id="ARBA00022691"/>
    </source>
</evidence>
<evidence type="ECO:0000313" key="23">
    <source>
        <dbReference type="Proteomes" id="UP000504635"/>
    </source>
</evidence>
<evidence type="ECO:0000256" key="14">
    <source>
        <dbReference type="ARBA" id="ARBA00023015"/>
    </source>
</evidence>
<evidence type="ECO:0000313" key="24">
    <source>
        <dbReference type="RefSeq" id="XP_030753836.1"/>
    </source>
</evidence>
<evidence type="ECO:0000256" key="5">
    <source>
        <dbReference type="ARBA" id="ARBA00022473"/>
    </source>
</evidence>
<feature type="compositionally biased region" description="Basic and acidic residues" evidence="18">
    <location>
        <begin position="647"/>
        <end position="661"/>
    </location>
</feature>
<dbReference type="Pfam" id="PF17907">
    <property type="entry name" value="AWS"/>
    <property type="match status" value="1"/>
</dbReference>
<feature type="compositionally biased region" description="Polar residues" evidence="18">
    <location>
        <begin position="663"/>
        <end position="674"/>
    </location>
</feature>
<dbReference type="GO" id="GO:0032259">
    <property type="term" value="P:methylation"/>
    <property type="evidence" value="ECO:0007669"/>
    <property type="project" value="UniProtKB-KW"/>
</dbReference>
<keyword evidence="10" id="KW-0479">Metal-binding</keyword>
<dbReference type="GO" id="GO:0005694">
    <property type="term" value="C:chromosome"/>
    <property type="evidence" value="ECO:0007669"/>
    <property type="project" value="UniProtKB-SubCell"/>
</dbReference>
<protein>
    <recommendedName>
        <fullName evidence="3">[histone H3]-lysine(36) N-trimethyltransferase</fullName>
        <ecNumber evidence="3">2.1.1.359</ecNumber>
    </recommendedName>
</protein>
<dbReference type="SUPFAM" id="SSF51045">
    <property type="entry name" value="WW domain"/>
    <property type="match status" value="1"/>
</dbReference>
<feature type="region of interest" description="Disordered" evidence="18">
    <location>
        <begin position="517"/>
        <end position="565"/>
    </location>
</feature>
<dbReference type="FunCoup" id="A0A6J2XS21">
    <property type="interactions" value="349"/>
</dbReference>
<comment type="subcellular location">
    <subcellularLocation>
        <location evidence="2">Chromosome</location>
    </subcellularLocation>
    <subcellularLocation>
        <location evidence="1">Nucleus</location>
    </subcellularLocation>
</comment>
<dbReference type="SMART" id="SM00508">
    <property type="entry name" value="PostSET"/>
    <property type="match status" value="1"/>
</dbReference>
<dbReference type="PROSITE" id="PS51215">
    <property type="entry name" value="AWS"/>
    <property type="match status" value="1"/>
</dbReference>
<evidence type="ECO:0000256" key="8">
    <source>
        <dbReference type="ARBA" id="ARBA00022679"/>
    </source>
</evidence>
<dbReference type="RefSeq" id="XP_030753836.1">
    <property type="nucleotide sequence ID" value="XM_030897976.1"/>
</dbReference>
<dbReference type="Pfam" id="PF08236">
    <property type="entry name" value="SRI"/>
    <property type="match status" value="1"/>
</dbReference>
<feature type="region of interest" description="Disordered" evidence="18">
    <location>
        <begin position="37"/>
        <end position="63"/>
    </location>
</feature>
<evidence type="ECO:0000256" key="2">
    <source>
        <dbReference type="ARBA" id="ARBA00004286"/>
    </source>
</evidence>
<feature type="coiled-coil region" evidence="17">
    <location>
        <begin position="1915"/>
        <end position="1949"/>
    </location>
</feature>
<dbReference type="GO" id="GO:0005634">
    <property type="term" value="C:nucleus"/>
    <property type="evidence" value="ECO:0007669"/>
    <property type="project" value="UniProtKB-SubCell"/>
</dbReference>
<dbReference type="GO" id="GO:0030154">
    <property type="term" value="P:cell differentiation"/>
    <property type="evidence" value="ECO:0007669"/>
    <property type="project" value="UniProtKB-KW"/>
</dbReference>
<feature type="compositionally biased region" description="Acidic residues" evidence="18">
    <location>
        <begin position="1799"/>
        <end position="1808"/>
    </location>
</feature>
<feature type="compositionally biased region" description="Basic and acidic residues" evidence="18">
    <location>
        <begin position="1809"/>
        <end position="1824"/>
    </location>
</feature>
<name>A0A6J2XS21_SITOR</name>
<evidence type="ECO:0000259" key="21">
    <source>
        <dbReference type="PROSITE" id="PS50868"/>
    </source>
</evidence>
<organism evidence="23 24">
    <name type="scientific">Sitophilus oryzae</name>
    <name type="common">Rice weevil</name>
    <name type="synonym">Curculio oryzae</name>
    <dbReference type="NCBI Taxonomy" id="7048"/>
    <lineage>
        <taxon>Eukaryota</taxon>
        <taxon>Metazoa</taxon>
        <taxon>Ecdysozoa</taxon>
        <taxon>Arthropoda</taxon>
        <taxon>Hexapoda</taxon>
        <taxon>Insecta</taxon>
        <taxon>Pterygota</taxon>
        <taxon>Neoptera</taxon>
        <taxon>Endopterygota</taxon>
        <taxon>Coleoptera</taxon>
        <taxon>Polyphaga</taxon>
        <taxon>Cucujiformia</taxon>
        <taxon>Curculionidae</taxon>
        <taxon>Dryophthorinae</taxon>
        <taxon>Sitophilus</taxon>
    </lineage>
</organism>
<feature type="compositionally biased region" description="Polar residues" evidence="18">
    <location>
        <begin position="548"/>
        <end position="560"/>
    </location>
</feature>
<keyword evidence="5" id="KW-0217">Developmental protein</keyword>
<dbReference type="InterPro" id="IPR046341">
    <property type="entry name" value="SET_dom_sf"/>
</dbReference>
<dbReference type="CDD" id="cd19172">
    <property type="entry name" value="SET_SETD2"/>
    <property type="match status" value="1"/>
</dbReference>
<keyword evidence="16" id="KW-0539">Nucleus</keyword>
<dbReference type="Pfam" id="PF00856">
    <property type="entry name" value="SET"/>
    <property type="match status" value="1"/>
</dbReference>
<feature type="compositionally biased region" description="Basic and acidic residues" evidence="18">
    <location>
        <begin position="50"/>
        <end position="63"/>
    </location>
</feature>
<feature type="region of interest" description="Disordered" evidence="18">
    <location>
        <begin position="291"/>
        <end position="342"/>
    </location>
</feature>
<feature type="compositionally biased region" description="Low complexity" evidence="18">
    <location>
        <begin position="960"/>
        <end position="970"/>
    </location>
</feature>
<dbReference type="InterPro" id="IPR036020">
    <property type="entry name" value="WW_dom_sf"/>
</dbReference>
<keyword evidence="17" id="KW-0175">Coiled coil</keyword>
<dbReference type="InterPro" id="IPR013257">
    <property type="entry name" value="SRI"/>
</dbReference>
<dbReference type="InParanoid" id="A0A6J2XS21"/>
<dbReference type="PROSITE" id="PS50020">
    <property type="entry name" value="WW_DOMAIN_2"/>
    <property type="match status" value="1"/>
</dbReference>
<dbReference type="Gene3D" id="2.20.70.10">
    <property type="match status" value="1"/>
</dbReference>
<feature type="compositionally biased region" description="Basic and acidic residues" evidence="18">
    <location>
        <begin position="292"/>
        <end position="303"/>
    </location>
</feature>
<dbReference type="SMART" id="SM00317">
    <property type="entry name" value="SET"/>
    <property type="match status" value="1"/>
</dbReference>
<accession>A0A6J2XS21</accession>
<evidence type="ECO:0000256" key="3">
    <source>
        <dbReference type="ARBA" id="ARBA00012178"/>
    </source>
</evidence>
<keyword evidence="23" id="KW-1185">Reference proteome</keyword>
<dbReference type="SMART" id="SM00570">
    <property type="entry name" value="AWS"/>
    <property type="match status" value="1"/>
</dbReference>
<feature type="compositionally biased region" description="Basic and acidic residues" evidence="18">
    <location>
        <begin position="885"/>
        <end position="900"/>
    </location>
</feature>
<dbReference type="Gene3D" id="2.170.270.10">
    <property type="entry name" value="SET domain"/>
    <property type="match status" value="1"/>
</dbReference>
<dbReference type="CDD" id="cd00201">
    <property type="entry name" value="WW"/>
    <property type="match status" value="1"/>
</dbReference>
<evidence type="ECO:0000256" key="4">
    <source>
        <dbReference type="ARBA" id="ARBA00022454"/>
    </source>
</evidence>
<evidence type="ECO:0000256" key="12">
    <source>
        <dbReference type="ARBA" id="ARBA00022833"/>
    </source>
</evidence>
<dbReference type="GO" id="GO:0046872">
    <property type="term" value="F:metal ion binding"/>
    <property type="evidence" value="ECO:0007669"/>
    <property type="project" value="UniProtKB-KW"/>
</dbReference>
<dbReference type="InterPro" id="IPR006560">
    <property type="entry name" value="AWS_dom"/>
</dbReference>
<feature type="compositionally biased region" description="Polar residues" evidence="18">
    <location>
        <begin position="304"/>
        <end position="318"/>
    </location>
</feature>
<feature type="compositionally biased region" description="Low complexity" evidence="18">
    <location>
        <begin position="1783"/>
        <end position="1798"/>
    </location>
</feature>
<evidence type="ECO:0000256" key="13">
    <source>
        <dbReference type="ARBA" id="ARBA00022853"/>
    </source>
</evidence>
<keyword evidence="11" id="KW-0221">Differentiation</keyword>
<feature type="compositionally biased region" description="Basic residues" evidence="18">
    <location>
        <begin position="873"/>
        <end position="884"/>
    </location>
</feature>
<evidence type="ECO:0000259" key="19">
    <source>
        <dbReference type="PROSITE" id="PS50020"/>
    </source>
</evidence>
<evidence type="ECO:0000256" key="1">
    <source>
        <dbReference type="ARBA" id="ARBA00004123"/>
    </source>
</evidence>
<dbReference type="Proteomes" id="UP000504635">
    <property type="component" value="Unplaced"/>
</dbReference>
<reference evidence="24" key="1">
    <citation type="submission" date="2025-08" db="UniProtKB">
        <authorList>
            <consortium name="RefSeq"/>
        </authorList>
    </citation>
    <scope>IDENTIFICATION</scope>
    <source>
        <tissue evidence="24">Gonads</tissue>
    </source>
</reference>
<feature type="compositionally biased region" description="Polar residues" evidence="18">
    <location>
        <begin position="831"/>
        <end position="846"/>
    </location>
</feature>
<feature type="compositionally biased region" description="Basic and acidic residues" evidence="18">
    <location>
        <begin position="752"/>
        <end position="763"/>
    </location>
</feature>
<feature type="region of interest" description="Disordered" evidence="18">
    <location>
        <begin position="1769"/>
        <end position="1877"/>
    </location>
</feature>
<evidence type="ECO:0000256" key="6">
    <source>
        <dbReference type="ARBA" id="ARBA00022553"/>
    </source>
</evidence>
<evidence type="ECO:0000256" key="18">
    <source>
        <dbReference type="SAM" id="MobiDB-lite"/>
    </source>
</evidence>
<feature type="domain" description="Post-SET" evidence="21">
    <location>
        <begin position="1199"/>
        <end position="1215"/>
    </location>
</feature>
<keyword evidence="13" id="KW-0156">Chromatin regulator</keyword>
<keyword evidence="12" id="KW-0862">Zinc</keyword>
<dbReference type="Gene3D" id="1.10.1740.100">
    <property type="entry name" value="Set2, Rpb1 interacting domain"/>
    <property type="match status" value="1"/>
</dbReference>
<dbReference type="FunFam" id="2.170.270.10:FF:000016">
    <property type="entry name" value="Histone-lysine N-methyltransferase"/>
    <property type="match status" value="1"/>
</dbReference>
<keyword evidence="14" id="KW-0805">Transcription regulation</keyword>
<dbReference type="Pfam" id="PF00397">
    <property type="entry name" value="WW"/>
    <property type="match status" value="1"/>
</dbReference>
<dbReference type="InterPro" id="IPR003616">
    <property type="entry name" value="Post-SET_dom"/>
</dbReference>
<dbReference type="SUPFAM" id="SSF82199">
    <property type="entry name" value="SET domain"/>
    <property type="match status" value="1"/>
</dbReference>
<feature type="region of interest" description="Disordered" evidence="18">
    <location>
        <begin position="632"/>
        <end position="990"/>
    </location>
</feature>
<keyword evidence="8" id="KW-0808">Transferase</keyword>
<keyword evidence="15" id="KW-0804">Transcription</keyword>
<feature type="compositionally biased region" description="Polar residues" evidence="18">
    <location>
        <begin position="927"/>
        <end position="946"/>
    </location>
</feature>
<feature type="compositionally biased region" description="Basic and acidic residues" evidence="18">
    <location>
        <begin position="727"/>
        <end position="741"/>
    </location>
</feature>
<evidence type="ECO:0000256" key="16">
    <source>
        <dbReference type="ARBA" id="ARBA00023242"/>
    </source>
</evidence>
<dbReference type="InterPro" id="IPR042294">
    <property type="entry name" value="SETD2_animal"/>
</dbReference>
<dbReference type="CTD" id="32301"/>
<dbReference type="OrthoDB" id="308383at2759"/>
<evidence type="ECO:0000256" key="7">
    <source>
        <dbReference type="ARBA" id="ARBA00022603"/>
    </source>
</evidence>
<feature type="compositionally biased region" description="Basic and acidic residues" evidence="18">
    <location>
        <begin position="1832"/>
        <end position="1842"/>
    </location>
</feature>
<keyword evidence="6" id="KW-0597">Phosphoprotein</keyword>
<dbReference type="PROSITE" id="PS50280">
    <property type="entry name" value="SET"/>
    <property type="match status" value="1"/>
</dbReference>
<keyword evidence="9" id="KW-0949">S-adenosyl-L-methionine</keyword>
<evidence type="ECO:0000256" key="11">
    <source>
        <dbReference type="ARBA" id="ARBA00022782"/>
    </source>
</evidence>
<proteinExistence type="predicted"/>
<feature type="domain" description="SET" evidence="20">
    <location>
        <begin position="1075"/>
        <end position="1192"/>
    </location>
</feature>
<feature type="compositionally biased region" description="Basic residues" evidence="18">
    <location>
        <begin position="37"/>
        <end position="46"/>
    </location>
</feature>
<dbReference type="SMART" id="SM00456">
    <property type="entry name" value="WW"/>
    <property type="match status" value="1"/>
</dbReference>
<feature type="domain" description="WW" evidence="19">
    <location>
        <begin position="1741"/>
        <end position="1774"/>
    </location>
</feature>
<feature type="compositionally biased region" description="Polar residues" evidence="18">
    <location>
        <begin position="530"/>
        <end position="540"/>
    </location>
</feature>
<evidence type="ECO:0000256" key="10">
    <source>
        <dbReference type="ARBA" id="ARBA00022723"/>
    </source>
</evidence>
<feature type="region of interest" description="Disordered" evidence="18">
    <location>
        <begin position="1216"/>
        <end position="1247"/>
    </location>
</feature>
<evidence type="ECO:0000259" key="20">
    <source>
        <dbReference type="PROSITE" id="PS50280"/>
    </source>
</evidence>
<dbReference type="PANTHER" id="PTHR46711">
    <property type="entry name" value="HISTONE-LYSINE N-METHYLTRANSFERASE SETD2"/>
    <property type="match status" value="1"/>
</dbReference>
<feature type="region of interest" description="Disordered" evidence="18">
    <location>
        <begin position="233"/>
        <end position="258"/>
    </location>
</feature>
<dbReference type="GO" id="GO:0006355">
    <property type="term" value="P:regulation of DNA-templated transcription"/>
    <property type="evidence" value="ECO:0007669"/>
    <property type="project" value="InterPro"/>
</dbReference>
<dbReference type="GeneID" id="115880694"/>
<dbReference type="InterPro" id="IPR038190">
    <property type="entry name" value="SRI_sf"/>
</dbReference>
<dbReference type="InterPro" id="IPR001214">
    <property type="entry name" value="SET_dom"/>
</dbReference>
<gene>
    <name evidence="24" type="primary">LOC115880694</name>
</gene>
<feature type="compositionally biased region" description="Polar residues" evidence="18">
    <location>
        <begin position="695"/>
        <end position="710"/>
    </location>
</feature>
<keyword evidence="7" id="KW-0489">Methyltransferase</keyword>
<dbReference type="PROSITE" id="PS01159">
    <property type="entry name" value="WW_DOMAIN_1"/>
    <property type="match status" value="1"/>
</dbReference>
<feature type="compositionally biased region" description="Acidic residues" evidence="18">
    <location>
        <begin position="1221"/>
        <end position="1232"/>
    </location>
</feature>
<dbReference type="InterPro" id="IPR001202">
    <property type="entry name" value="WW_dom"/>
</dbReference>
<feature type="domain" description="AWS" evidence="22">
    <location>
        <begin position="1020"/>
        <end position="1073"/>
    </location>
</feature>
<keyword evidence="4" id="KW-0158">Chromosome</keyword>
<dbReference type="PROSITE" id="PS50868">
    <property type="entry name" value="POST_SET"/>
    <property type="match status" value="1"/>
</dbReference>
<evidence type="ECO:0000259" key="22">
    <source>
        <dbReference type="PROSITE" id="PS51215"/>
    </source>
</evidence>
<dbReference type="PANTHER" id="PTHR46711:SF1">
    <property type="entry name" value="HISTONE-LYSINE N-METHYLTRANSFERASE SETD2"/>
    <property type="match status" value="1"/>
</dbReference>
<sequence>MPPKRKKTPAVVVGTVSTRSTRRESIVNIEIPKTNKSKTSIKKSKNVIKTPERKKLSSPDRKKASPEILEILKDWSDEETNDEKIISLKQTEKNTAAKISNVLSGDHQSLIDILEGNQTDTVAPILTDNKPIIEEDSELVNSQILNVESPSETEVIEECVVEDDGIILELSVDQIKTDTKKEIIGFSEECSADAENKIEYIFTDDENKSMSSEDTSQSMVTVKDDDIILELSETHIPKETISSEEYSADADSESQKSESRIEYIFTDDENKSVSSNSVTVKNEDIILELSEDQIKTGKPKETSFSEQCSPNTDSASQKSENRIEYFFTEDENKSSSEDTSQSMVTVKDDGIILELANQIKADTPKETIIVSEECSTDADLKSQKSENKIEYVSLNYSDLNNVEESVTSFVTGTDDENNSISSKGVTVKDDLSDRIVPDNSINNFEIAAEQVVYDGVEVDEYKIPTKEFVESSLPSTSASPNLDSISNVAEDEYEKNGDVIEKSNGFSQIVSNKHIDNETMLIESDEKTPSEISHQAGDSSRSNDETIESSASGTPPSQIKSNEKELFENTCVSTDENASHLIVASKDECETLESILCDRVTESMKISNKDATSKIPDLVSEKLGDTMAKMHIQEDKDSRNQNSALIKDCDLSKEREIKESENDLSPSKNDTLKTTLKGKYNKRSSEKPTRKSTRNKSLNNLDTNEGSLQSKAAIAPNKDNTNVTSENTERKKSDVAEHTLKDISLFGSLEYDITKEMEGDPNKKTTKGGKGKAKRNSRKSKDADSQGSSPMEVVESNQAVEKSTNDTNKSKKVRSPTSNSSDMDTDAPIDNSENASIAETENSLEISLQKASSKSQKKTPKKPALPKEVKTKDQKKKNSKQKKDRKSDASEEVRRSDRIKTIIPIKKRSRGLVRSKSESTLFDPDTSDTSSVQSEFEKCTPNSSPQIVKKDKYKSKSKSVENVSVSRSSSPHTESFPQMPKADGVKTDKSGQEEIAARLKTFAHLKENQYKTDRQICKEAQEMACDCYLAEEDIQKNEFGCGEDCLNRLLLIECGLLCQVGDRCTNKRFQKGQFAPVEVFKTEKKGLGLRAAANIPYGEFILEYIGEVLDPHEFDKRAEVYSKDKNIHFYFMSLRSDAIIDATMRGNISRFINHSCDPNAETQKWTVNGELRIGFFSTRTILAGEEITFDYRFQRYGKEAQKCYCEAATCRGWLGERPVESEDEEEEEEEEDLPKPPSAVEVKPTPVAGEIETTDELAVEKPAEVDIKTEDLPEDAKKEEVSVDLLPTPKKIVRKKARKEVLYEDFDQLIEDIEMLVTTGLKNQAHTLKLSRLMVRAKDLEQRKKLLRVLRRGELPCRRLFLDYHGLRFMHGYMIDAQQQTCPDPSALLQTKLELLQTLAVLPIQNKTMLIESKVLPAVEKWSKNEDLIEEGGSNDVVMKEKQEGKVEGMDPLVAEKIEEIKFLASKLLEEWRNLKESFRIPKKQRIEQMKEHEKEANRKFMASTYAQEQETSRKTDQQRYRSWSRYKIERETTKKGSKYDDKDKPSAAFLKISKHERRKLFALQMELKEEERRMKQREMWRQHELNCMMIGADPRFTAPFDPSKGFQYIWNPSIGQWQALPVPSIQNQGVFNSPVTSQGVGGFTVPSSLPSHKSSYMNPYQPPNLNVAGLSGSTQQYPTIQSNITTLVPGLPGSIPVPGLTSSVPGITQPPLPSLPPMYQEVKEEDPSQVKFAGPIPPPAKLPPKWKCAKDKYGRPYYYHIKIRKSQWEPPPLPEPVEESSESSSSDTSSLSSSDSSSDSDTEDEIDDAKLLMEVRKQMDKIPRGSVKSVIPDRLKREGKDSATPSPEIKVESDNEEATEQSKKEPEENLEPLSSIDIRLKEQFNLDDPEPPKKKKRLGLCEEIIISPRTEEDRLQFKEDIKRYKATKEKLKRQKEQMAHQVKKKVKLIIDDEPKKSKEKKYAKSSAKSRIREMKDWNNESAKKIKEIFRSSMATTVVSVLNAYRKPDCKEGRIVNTEDFKHLARKLTHFVMLKEIKHIDKIEDLECTDNVKTKAREYIRKYMSKFGEFYQKRQDEPDFKD</sequence>